<evidence type="ECO:0000313" key="7">
    <source>
        <dbReference type="Proteomes" id="UP001062901"/>
    </source>
</evidence>
<dbReference type="InterPro" id="IPR038722">
    <property type="entry name" value="Ner_HTH_dom"/>
</dbReference>
<evidence type="ECO:0000256" key="2">
    <source>
        <dbReference type="ARBA" id="ARBA00023015"/>
    </source>
</evidence>
<sequence length="102" mass="11735">MSHKRSGMDVEDIKAELRKKYGPLVHISQQLGLSRNAISATLGDPQHSVKTEIRIAELLEKSPYDVWGNERFNEDNIPIKRSVRRYSTQTIPKHLRKREVAA</sequence>
<dbReference type="SUPFAM" id="SSF47413">
    <property type="entry name" value="lambda repressor-like DNA-binding domains"/>
    <property type="match status" value="1"/>
</dbReference>
<comment type="caution">
    <text evidence="6">The sequence shown here is derived from an EMBL/GenBank/DDBJ whole genome shotgun (WGS) entry which is preliminary data.</text>
</comment>
<reference evidence="6" key="1">
    <citation type="submission" date="2013-04" db="EMBL/GenBank/DDBJ databases">
        <title>The genome sequencing project of 58 acetic acid bacteria.</title>
        <authorList>
            <person name="Okamoto-Kainuma A."/>
            <person name="Ishikawa M."/>
            <person name="Umino S."/>
            <person name="Koizumi Y."/>
            <person name="Shiwa Y."/>
            <person name="Yoshikawa H."/>
            <person name="Matsutani M."/>
            <person name="Matsushita K."/>
        </authorList>
    </citation>
    <scope>NUCLEOTIDE SEQUENCE</scope>
    <source>
        <strain evidence="6">DSM 15669</strain>
    </source>
</reference>
<dbReference type="EMBL" id="BAQD01000147">
    <property type="protein sequence ID" value="GBQ08904.1"/>
    <property type="molecule type" value="Genomic_DNA"/>
</dbReference>
<evidence type="ECO:0000256" key="1">
    <source>
        <dbReference type="ARBA" id="ARBA00006157"/>
    </source>
</evidence>
<dbReference type="InterPro" id="IPR010982">
    <property type="entry name" value="Lambda_DNA-bd_dom_sf"/>
</dbReference>
<keyword evidence="3" id="KW-0238">DNA-binding</keyword>
<evidence type="ECO:0000313" key="6">
    <source>
        <dbReference type="EMBL" id="GBQ08904.1"/>
    </source>
</evidence>
<feature type="domain" description="Ner winged helix-turn-helix DNA-binding" evidence="5">
    <location>
        <begin position="8"/>
        <end position="81"/>
    </location>
</feature>
<keyword evidence="4" id="KW-0804">Transcription</keyword>
<proteinExistence type="inferred from homology"/>
<keyword evidence="7" id="KW-1185">Reference proteome</keyword>
<dbReference type="RefSeq" id="WP_156809387.1">
    <property type="nucleotide sequence ID" value="NZ_BAQD01000147.1"/>
</dbReference>
<dbReference type="Proteomes" id="UP001062901">
    <property type="component" value="Unassembled WGS sequence"/>
</dbReference>
<keyword evidence="2" id="KW-0805">Transcription regulation</keyword>
<organism evidence="6 7">
    <name type="scientific">Saccharibacter floricola DSM 15669</name>
    <dbReference type="NCBI Taxonomy" id="1123227"/>
    <lineage>
        <taxon>Bacteria</taxon>
        <taxon>Pseudomonadati</taxon>
        <taxon>Pseudomonadota</taxon>
        <taxon>Alphaproteobacteria</taxon>
        <taxon>Acetobacterales</taxon>
        <taxon>Acetobacteraceae</taxon>
        <taxon>Saccharibacter</taxon>
    </lineage>
</organism>
<name>A0ABQ0P240_9PROT</name>
<evidence type="ECO:0000256" key="3">
    <source>
        <dbReference type="ARBA" id="ARBA00023125"/>
    </source>
</evidence>
<protein>
    <submittedName>
        <fullName evidence="6">Transcriptional regulator</fullName>
    </submittedName>
</protein>
<comment type="similarity">
    <text evidence="1">Belongs to the ner transcriptional regulatory family.</text>
</comment>
<accession>A0ABQ0P240</accession>
<dbReference type="Gene3D" id="1.10.260.40">
    <property type="entry name" value="lambda repressor-like DNA-binding domains"/>
    <property type="match status" value="1"/>
</dbReference>
<evidence type="ECO:0000256" key="4">
    <source>
        <dbReference type="ARBA" id="ARBA00023163"/>
    </source>
</evidence>
<evidence type="ECO:0000259" key="5">
    <source>
        <dbReference type="Pfam" id="PF13693"/>
    </source>
</evidence>
<gene>
    <name evidence="6" type="ORF">AA15669_1954</name>
</gene>
<dbReference type="Pfam" id="PF13693">
    <property type="entry name" value="HTH_35"/>
    <property type="match status" value="1"/>
</dbReference>